<dbReference type="GO" id="GO:0016787">
    <property type="term" value="F:hydrolase activity"/>
    <property type="evidence" value="ECO:0007669"/>
    <property type="project" value="UniProtKB-KW"/>
</dbReference>
<evidence type="ECO:0000256" key="7">
    <source>
        <dbReference type="ARBA" id="ARBA00023125"/>
    </source>
</evidence>
<organism evidence="12 13">
    <name type="scientific">Mycoplasmopsis californica</name>
    <dbReference type="NCBI Taxonomy" id="2113"/>
    <lineage>
        <taxon>Bacteria</taxon>
        <taxon>Bacillati</taxon>
        <taxon>Mycoplasmatota</taxon>
        <taxon>Mycoplasmoidales</taxon>
        <taxon>Metamycoplasmataceae</taxon>
        <taxon>Mycoplasmopsis</taxon>
    </lineage>
</organism>
<keyword evidence="7" id="KW-0238">DNA-binding</keyword>
<name>A0A059XRD4_9BACT</name>
<keyword evidence="13" id="KW-1185">Reference proteome</keyword>
<evidence type="ECO:0000256" key="10">
    <source>
        <dbReference type="ARBA" id="ARBA00048954"/>
    </source>
</evidence>
<dbReference type="GO" id="GO:0005829">
    <property type="term" value="C:cytosol"/>
    <property type="evidence" value="ECO:0007669"/>
    <property type="project" value="TreeGrafter"/>
</dbReference>
<dbReference type="Pfam" id="PF03796">
    <property type="entry name" value="DnaB_C"/>
    <property type="match status" value="1"/>
</dbReference>
<gene>
    <name evidence="12" type="primary">dnaB</name>
    <name evidence="12" type="ORF">MCFN_00900</name>
</gene>
<dbReference type="GO" id="GO:0006260">
    <property type="term" value="P:DNA replication"/>
    <property type="evidence" value="ECO:0007669"/>
    <property type="project" value="UniProtKB-KW"/>
</dbReference>
<dbReference type="EC" id="5.6.2.3" evidence="9"/>
<dbReference type="InterPro" id="IPR036185">
    <property type="entry name" value="DNA_heli_DnaB-like_N_sf"/>
</dbReference>
<dbReference type="Pfam" id="PF00772">
    <property type="entry name" value="DnaB"/>
    <property type="match status" value="1"/>
</dbReference>
<keyword evidence="3" id="KW-0547">Nucleotide-binding</keyword>
<evidence type="ECO:0000256" key="1">
    <source>
        <dbReference type="ARBA" id="ARBA00008428"/>
    </source>
</evidence>
<dbReference type="GO" id="GO:0043139">
    <property type="term" value="F:5'-3' DNA helicase activity"/>
    <property type="evidence" value="ECO:0007669"/>
    <property type="project" value="UniProtKB-EC"/>
</dbReference>
<dbReference type="EMBL" id="CP007521">
    <property type="protein sequence ID" value="AIA29338.1"/>
    <property type="molecule type" value="Genomic_DNA"/>
</dbReference>
<comment type="catalytic activity">
    <reaction evidence="10">
        <text>ATP + H2O = ADP + phosphate + H(+)</text>
        <dbReference type="Rhea" id="RHEA:13065"/>
        <dbReference type="ChEBI" id="CHEBI:15377"/>
        <dbReference type="ChEBI" id="CHEBI:15378"/>
        <dbReference type="ChEBI" id="CHEBI:30616"/>
        <dbReference type="ChEBI" id="CHEBI:43474"/>
        <dbReference type="ChEBI" id="CHEBI:456216"/>
        <dbReference type="EC" id="5.6.2.3"/>
    </reaction>
</comment>
<reference evidence="12 13" key="1">
    <citation type="journal article" date="2014" name="Genome Announc.">
        <title>Complete Genome Sequence of the Bovine Mastitis Pathogen Mycoplasma californicum Strain ST-6T (ATCC 33461T).</title>
        <authorList>
            <person name="Calcutt M.J."/>
            <person name="Foecking M.F."/>
            <person name="Fox L.K."/>
        </authorList>
    </citation>
    <scope>NUCLEOTIDE SEQUENCE [LARGE SCALE GENOMIC DNA]</scope>
    <source>
        <strain evidence="12 13">ST-6</strain>
    </source>
</reference>
<dbReference type="SUPFAM" id="SSF52540">
    <property type="entry name" value="P-loop containing nucleoside triphosphate hydrolases"/>
    <property type="match status" value="1"/>
</dbReference>
<evidence type="ECO:0000313" key="13">
    <source>
        <dbReference type="Proteomes" id="UP000027088"/>
    </source>
</evidence>
<dbReference type="PANTHER" id="PTHR30153">
    <property type="entry name" value="REPLICATIVE DNA HELICASE DNAB"/>
    <property type="match status" value="1"/>
</dbReference>
<keyword evidence="8" id="KW-0413">Isomerase</keyword>
<evidence type="ECO:0000259" key="11">
    <source>
        <dbReference type="PROSITE" id="PS51199"/>
    </source>
</evidence>
<evidence type="ECO:0000256" key="9">
    <source>
        <dbReference type="ARBA" id="ARBA00044969"/>
    </source>
</evidence>
<dbReference type="InterPro" id="IPR007694">
    <property type="entry name" value="DNA_helicase_DnaB-like_C"/>
</dbReference>
<dbReference type="Proteomes" id="UP000027088">
    <property type="component" value="Chromosome"/>
</dbReference>
<feature type="domain" description="SF4 helicase" evidence="11">
    <location>
        <begin position="181"/>
        <end position="464"/>
    </location>
</feature>
<accession>A0A059XRD4</accession>
<dbReference type="InterPro" id="IPR016136">
    <property type="entry name" value="DNA_helicase_N/primase_C"/>
</dbReference>
<dbReference type="InterPro" id="IPR027417">
    <property type="entry name" value="P-loop_NTPase"/>
</dbReference>
<evidence type="ECO:0000256" key="5">
    <source>
        <dbReference type="ARBA" id="ARBA00022806"/>
    </source>
</evidence>
<dbReference type="InterPro" id="IPR007693">
    <property type="entry name" value="DNA_helicase_DnaB-like_N"/>
</dbReference>
<keyword evidence="5 12" id="KW-0347">Helicase</keyword>
<dbReference type="CDD" id="cd00984">
    <property type="entry name" value="DnaB_C"/>
    <property type="match status" value="1"/>
</dbReference>
<keyword evidence="4" id="KW-0378">Hydrolase</keyword>
<evidence type="ECO:0000313" key="12">
    <source>
        <dbReference type="EMBL" id="AIA29338.1"/>
    </source>
</evidence>
<dbReference type="SUPFAM" id="SSF48024">
    <property type="entry name" value="N-terminal domain of DnaB helicase"/>
    <property type="match status" value="1"/>
</dbReference>
<protein>
    <recommendedName>
        <fullName evidence="9">DNA 5'-3' helicase</fullName>
        <ecNumber evidence="9">5.6.2.3</ecNumber>
    </recommendedName>
</protein>
<dbReference type="PANTHER" id="PTHR30153:SF2">
    <property type="entry name" value="REPLICATIVE DNA HELICASE"/>
    <property type="match status" value="1"/>
</dbReference>
<dbReference type="GO" id="GO:0003677">
    <property type="term" value="F:DNA binding"/>
    <property type="evidence" value="ECO:0007669"/>
    <property type="project" value="UniProtKB-KW"/>
</dbReference>
<evidence type="ECO:0000256" key="2">
    <source>
        <dbReference type="ARBA" id="ARBA00022705"/>
    </source>
</evidence>
<evidence type="ECO:0000256" key="3">
    <source>
        <dbReference type="ARBA" id="ARBA00022741"/>
    </source>
</evidence>
<dbReference type="RefSeq" id="WP_038561272.1">
    <property type="nucleotide sequence ID" value="NZ_CP007521.1"/>
</dbReference>
<dbReference type="eggNOG" id="COG0305">
    <property type="taxonomic scope" value="Bacteria"/>
</dbReference>
<evidence type="ECO:0000256" key="8">
    <source>
        <dbReference type="ARBA" id="ARBA00023235"/>
    </source>
</evidence>
<dbReference type="Gene3D" id="3.40.50.300">
    <property type="entry name" value="P-loop containing nucleotide triphosphate hydrolases"/>
    <property type="match status" value="1"/>
</dbReference>
<keyword evidence="6" id="KW-0067">ATP-binding</keyword>
<sequence>MSNKTDHHSRHICDNSQYEKNLLGIILSDNSYADVIIPYLLAEDFATLEHKELFIVMSALYDLNISINDQQILSKAKALGFDKVREGLLANIYSNSGLPSNIQLYIRELIRLTKIRTLRSKLAKIDNDLYNSNSADPDEIISQIQSAIMEIDRGQDGEDFLSAKTVSDEFSNELSQLRDKDPSAISGVPTGYTALDELTQGLQDDAMIVIAARPGLGKTALALNIAVNVAQQKKPNNKRNRRVAFFSLEMSPKQLMGRIYSIATSIDQYKLKKPQLLTDNDMLKISNKKVNVIDKMNLFIDNTYENELQTLLWKCRRLNKVEPLDLIVVDYMQLIHSNKKGGSENRQMEITRISRSLKTLALELHVPIIVLSQLNRQTELRENKRPNLADLRESGSIENDADIVMFLYRDSYYNKETTKDNLSGTNYGDETEIIVAKHRSGATADLKVYFHRNIGKFTNYVVDGMPEDINNFKTKDLDS</sequence>
<evidence type="ECO:0000256" key="6">
    <source>
        <dbReference type="ARBA" id="ARBA00022840"/>
    </source>
</evidence>
<dbReference type="Gene3D" id="1.10.860.10">
    <property type="entry name" value="DNAb Helicase, Chain A"/>
    <property type="match status" value="1"/>
</dbReference>
<dbReference type="PROSITE" id="PS51199">
    <property type="entry name" value="SF4_HELICASE"/>
    <property type="match status" value="1"/>
</dbReference>
<proteinExistence type="inferred from homology"/>
<dbReference type="KEGG" id="mcr:MCFN_00900"/>
<comment type="similarity">
    <text evidence="1">Belongs to the helicase family. DnaB subfamily.</text>
</comment>
<dbReference type="GO" id="GO:0005524">
    <property type="term" value="F:ATP binding"/>
    <property type="evidence" value="ECO:0007669"/>
    <property type="project" value="UniProtKB-KW"/>
</dbReference>
<keyword evidence="2" id="KW-0235">DNA replication</keyword>
<evidence type="ECO:0000256" key="4">
    <source>
        <dbReference type="ARBA" id="ARBA00022801"/>
    </source>
</evidence>
<dbReference type="AlphaFoldDB" id="A0A059XRD4"/>